<dbReference type="AlphaFoldDB" id="A0A2S4UQB3"/>
<organism evidence="3 4">
    <name type="scientific">Puccinia striiformis</name>
    <dbReference type="NCBI Taxonomy" id="27350"/>
    <lineage>
        <taxon>Eukaryota</taxon>
        <taxon>Fungi</taxon>
        <taxon>Dikarya</taxon>
        <taxon>Basidiomycota</taxon>
        <taxon>Pucciniomycotina</taxon>
        <taxon>Pucciniomycetes</taxon>
        <taxon>Pucciniales</taxon>
        <taxon>Pucciniaceae</taxon>
        <taxon>Puccinia</taxon>
    </lineage>
</organism>
<feature type="region of interest" description="Disordered" evidence="1">
    <location>
        <begin position="68"/>
        <end position="94"/>
    </location>
</feature>
<evidence type="ECO:0000256" key="1">
    <source>
        <dbReference type="SAM" id="MobiDB-lite"/>
    </source>
</evidence>
<proteinExistence type="predicted"/>
<evidence type="ECO:0000313" key="4">
    <source>
        <dbReference type="Proteomes" id="UP000239156"/>
    </source>
</evidence>
<comment type="caution">
    <text evidence="3">The sequence shown here is derived from an EMBL/GenBank/DDBJ whole genome shotgun (WGS) entry which is preliminary data.</text>
</comment>
<feature type="signal peptide" evidence="2">
    <location>
        <begin position="1"/>
        <end position="21"/>
    </location>
</feature>
<dbReference type="VEuPathDB" id="FungiDB:PSTT_13724"/>
<evidence type="ECO:0000313" key="3">
    <source>
        <dbReference type="EMBL" id="POV99502.1"/>
    </source>
</evidence>
<dbReference type="VEuPathDB" id="FungiDB:PSHT_00613"/>
<keyword evidence="4" id="KW-1185">Reference proteome</keyword>
<protein>
    <submittedName>
        <fullName evidence="3">Uncharacterized protein</fullName>
    </submittedName>
</protein>
<reference evidence="3" key="1">
    <citation type="submission" date="2017-12" db="EMBL/GenBank/DDBJ databases">
        <title>Gene loss provides genomic basis for host adaptation in cereal stripe rust fungi.</title>
        <authorList>
            <person name="Xia C."/>
        </authorList>
    </citation>
    <scope>NUCLEOTIDE SEQUENCE [LARGE SCALE GENOMIC DNA]</scope>
    <source>
        <strain evidence="3">93-210</strain>
    </source>
</reference>
<evidence type="ECO:0000256" key="2">
    <source>
        <dbReference type="SAM" id="SignalP"/>
    </source>
</evidence>
<feature type="chain" id="PRO_5015522306" evidence="2">
    <location>
        <begin position="22"/>
        <end position="141"/>
    </location>
</feature>
<keyword evidence="2" id="KW-0732">Signal</keyword>
<name>A0A2S4UQB3_9BASI</name>
<accession>A0A2S4UQB3</accession>
<sequence length="141" mass="15321">MQATIIFACLAFLALSHQAISTEGQAVTEVAQQVQEARNFPGKCRGRCRPGKLAALALDLDQTEATLPVGDGAETVGTEPIKTPPAMENNGQTRQTTLSFEHKEEASETKPTVKETSNIKPTLPEQLYQISVLDIMADFFM</sequence>
<dbReference type="EMBL" id="PKSL01000199">
    <property type="protein sequence ID" value="POV99502.1"/>
    <property type="molecule type" value="Genomic_DNA"/>
</dbReference>
<gene>
    <name evidence="3" type="ORF">PSTT_13724</name>
</gene>
<dbReference type="Proteomes" id="UP000239156">
    <property type="component" value="Unassembled WGS sequence"/>
</dbReference>